<protein>
    <recommendedName>
        <fullName evidence="4">Integrase</fullName>
    </recommendedName>
</protein>
<dbReference type="AlphaFoldDB" id="A0A4R0IHT4"/>
<evidence type="ECO:0000313" key="2">
    <source>
        <dbReference type="EMBL" id="TCC32179.1"/>
    </source>
</evidence>
<sequence length="81" mass="8377">MVLAHPLDVAEDAGQSARQIADQLGHARPSLPQDVYMGRKAKNPAAAAALEAALNTSPEVADRLRHGGPADTSDTYGSDVA</sequence>
<keyword evidence="3" id="KW-1185">Reference proteome</keyword>
<dbReference type="OrthoDB" id="4326943at2"/>
<feature type="compositionally biased region" description="Polar residues" evidence="1">
    <location>
        <begin position="72"/>
        <end position="81"/>
    </location>
</feature>
<feature type="region of interest" description="Disordered" evidence="1">
    <location>
        <begin position="58"/>
        <end position="81"/>
    </location>
</feature>
<evidence type="ECO:0000256" key="1">
    <source>
        <dbReference type="SAM" id="MobiDB-lite"/>
    </source>
</evidence>
<dbReference type="Proteomes" id="UP000292695">
    <property type="component" value="Unassembled WGS sequence"/>
</dbReference>
<name>A0A4R0IHT4_9ACTN</name>
<dbReference type="EMBL" id="SJKA01000006">
    <property type="protein sequence ID" value="TCC32179.1"/>
    <property type="molecule type" value="Genomic_DNA"/>
</dbReference>
<comment type="caution">
    <text evidence="2">The sequence shown here is derived from an EMBL/GenBank/DDBJ whole genome shotgun (WGS) entry which is preliminary data.</text>
</comment>
<evidence type="ECO:0008006" key="4">
    <source>
        <dbReference type="Google" id="ProtNLM"/>
    </source>
</evidence>
<gene>
    <name evidence="2" type="ORF">E0H50_18315</name>
</gene>
<reference evidence="2 3" key="1">
    <citation type="submission" date="2019-02" db="EMBL/GenBank/DDBJ databases">
        <title>Kribbella capetownensis sp. nov. and Kribbella speibonae sp. nov., isolated from soil.</title>
        <authorList>
            <person name="Curtis S.M."/>
            <person name="Norton I."/>
            <person name="Everest G.J."/>
            <person name="Meyers P.R."/>
        </authorList>
    </citation>
    <scope>NUCLEOTIDE SEQUENCE [LARGE SCALE GENOMIC DNA]</scope>
    <source>
        <strain evidence="2 3">DSM 27082</strain>
    </source>
</reference>
<accession>A0A4R0IHT4</accession>
<proteinExistence type="predicted"/>
<evidence type="ECO:0000313" key="3">
    <source>
        <dbReference type="Proteomes" id="UP000292695"/>
    </source>
</evidence>
<organism evidence="2 3">
    <name type="scientific">Kribbella sindirgiensis</name>
    <dbReference type="NCBI Taxonomy" id="1124744"/>
    <lineage>
        <taxon>Bacteria</taxon>
        <taxon>Bacillati</taxon>
        <taxon>Actinomycetota</taxon>
        <taxon>Actinomycetes</taxon>
        <taxon>Propionibacteriales</taxon>
        <taxon>Kribbellaceae</taxon>
        <taxon>Kribbella</taxon>
    </lineage>
</organism>